<dbReference type="SUPFAM" id="SSF56219">
    <property type="entry name" value="DNase I-like"/>
    <property type="match status" value="1"/>
</dbReference>
<sequence length="580" mass="64286">MPSVDELDLSGLLTIPSTDELVDFLKLFTIPKTDELVDFPIFFTISSADDELFLPYLFTIGVSPNKEEVVMDEFDNISGLKRDGQHSIGPLFGIEEIGKSGGSSELNSGRPVSTDQGISFGSISKNLSVNVVENGPKTTGSNSTWASLFGTSPDGSLPYTQPKTIGDNIIVVPSEEVIAQNIRVWENSLVVPVWIRLGRIPMELWTEAGLAVVASAVGKPITLDLATKERRRLSYARVCVKLDGDSHMPAEITVSLRGVDFIVSINYEWKPWKCNLCCVFGHSGGKCHRNVESKVIQEEVVSKVSPSKGDGLDSEPCGEVVLESFKQLEEGEIRSSRNRHSSQVEKEVGKRDDFTLVTRKKRELVFVRDRGKSLEVTMPNFFGSLLEVGDFDKWALTIIDGSLSALQVDEGTGVLSGVKCKVVFDFLGSSSVGFCCLLESRFRERNFESVSKRFGYSWDYSCSYSNSGVGRIWVMWKKNRFSFSTRMVDEQFVIGTLTDLLSDVCVEVFCVYASYSNIERRLLWRRLVEITSGWSSPGVVMGDFNVIRVHSEAFGGSPNQGEMEDFDLTILDADLIEPSV</sequence>
<reference evidence="3 4" key="1">
    <citation type="submission" date="2019-08" db="EMBL/GenBank/DDBJ databases">
        <title>Draft genome sequences of two oriental melons (Cucumis melo L. var makuwa).</title>
        <authorList>
            <person name="Kwon S.-Y."/>
        </authorList>
    </citation>
    <scope>NUCLEOTIDE SEQUENCE [LARGE SCALE GENOMIC DNA]</scope>
    <source>
        <strain evidence="4">cv. Chang Bougi</strain>
        <strain evidence="3">cv. SW 3</strain>
        <tissue evidence="1">Leaf</tissue>
    </source>
</reference>
<evidence type="ECO:0000313" key="1">
    <source>
        <dbReference type="EMBL" id="KAA0060724.1"/>
    </source>
</evidence>
<evidence type="ECO:0000313" key="2">
    <source>
        <dbReference type="EMBL" id="TYK01466.1"/>
    </source>
</evidence>
<dbReference type="PANTHER" id="PTHR31286:SF180">
    <property type="entry name" value="OS10G0362600 PROTEIN"/>
    <property type="match status" value="1"/>
</dbReference>
<protein>
    <submittedName>
        <fullName evidence="2">Exo_endo_phos domain-containing protein/DUF4283 domain-containing protein</fullName>
    </submittedName>
</protein>
<dbReference type="EMBL" id="SSTE01005513">
    <property type="protein sequence ID" value="KAA0060724.1"/>
    <property type="molecule type" value="Genomic_DNA"/>
</dbReference>
<dbReference type="InterPro" id="IPR040256">
    <property type="entry name" value="At4g02000-like"/>
</dbReference>
<dbReference type="AlphaFoldDB" id="A0A5A7V084"/>
<accession>A0A5A7V084</accession>
<dbReference type="InterPro" id="IPR036691">
    <property type="entry name" value="Endo/exonu/phosph_ase_sf"/>
</dbReference>
<dbReference type="PANTHER" id="PTHR31286">
    <property type="entry name" value="GLYCINE-RICH CELL WALL STRUCTURAL PROTEIN 1.8-LIKE"/>
    <property type="match status" value="1"/>
</dbReference>
<dbReference type="Gene3D" id="3.60.10.10">
    <property type="entry name" value="Endonuclease/exonuclease/phosphatase"/>
    <property type="match status" value="1"/>
</dbReference>
<evidence type="ECO:0000313" key="4">
    <source>
        <dbReference type="Proteomes" id="UP000321947"/>
    </source>
</evidence>
<evidence type="ECO:0000313" key="3">
    <source>
        <dbReference type="Proteomes" id="UP000321393"/>
    </source>
</evidence>
<gene>
    <name evidence="2" type="ORF">E5676_scaffold451G00100</name>
    <name evidence="1" type="ORF">E6C27_scaffold72G00110</name>
</gene>
<organism evidence="1 3">
    <name type="scientific">Cucumis melo var. makuwa</name>
    <name type="common">Oriental melon</name>
    <dbReference type="NCBI Taxonomy" id="1194695"/>
    <lineage>
        <taxon>Eukaryota</taxon>
        <taxon>Viridiplantae</taxon>
        <taxon>Streptophyta</taxon>
        <taxon>Embryophyta</taxon>
        <taxon>Tracheophyta</taxon>
        <taxon>Spermatophyta</taxon>
        <taxon>Magnoliopsida</taxon>
        <taxon>eudicotyledons</taxon>
        <taxon>Gunneridae</taxon>
        <taxon>Pentapetalae</taxon>
        <taxon>rosids</taxon>
        <taxon>fabids</taxon>
        <taxon>Cucurbitales</taxon>
        <taxon>Cucurbitaceae</taxon>
        <taxon>Benincaseae</taxon>
        <taxon>Cucumis</taxon>
    </lineage>
</organism>
<dbReference type="Proteomes" id="UP000321393">
    <property type="component" value="Unassembled WGS sequence"/>
</dbReference>
<proteinExistence type="predicted"/>
<dbReference type="OrthoDB" id="1939300at2759"/>
<dbReference type="EMBL" id="SSTD01016175">
    <property type="protein sequence ID" value="TYK01466.1"/>
    <property type="molecule type" value="Genomic_DNA"/>
</dbReference>
<name>A0A5A7V084_CUCMM</name>
<dbReference type="Proteomes" id="UP000321947">
    <property type="component" value="Unassembled WGS sequence"/>
</dbReference>
<comment type="caution">
    <text evidence="1">The sequence shown here is derived from an EMBL/GenBank/DDBJ whole genome shotgun (WGS) entry which is preliminary data.</text>
</comment>